<dbReference type="Gene3D" id="3.40.50.720">
    <property type="entry name" value="NAD(P)-binding Rossmann-like Domain"/>
    <property type="match status" value="1"/>
</dbReference>
<dbReference type="InterPro" id="IPR036291">
    <property type="entry name" value="NAD(P)-bd_dom_sf"/>
</dbReference>
<proteinExistence type="predicted"/>
<name>A0A8H5D139_9AGAR</name>
<evidence type="ECO:0000313" key="2">
    <source>
        <dbReference type="EMBL" id="KAF5350242.1"/>
    </source>
</evidence>
<evidence type="ECO:0000313" key="3">
    <source>
        <dbReference type="Proteomes" id="UP000559256"/>
    </source>
</evidence>
<dbReference type="InterPro" id="IPR008030">
    <property type="entry name" value="NmrA-like"/>
</dbReference>
<sequence length="351" mass="37972">MTEKTKILMTGITGYIGGSVFCRLMKRPDFSSFDIRAIVRSPEKAEKLKAFGVTPIVGSHSDIALMTKACSEVDVVIATADSDDVRAAEGALAGLKKRFEVTGEKPILINTSGTGLLTDGAKGMYTGKVIYDDADPDQMETLPESQPHRNVDLKIISGDKAGYVQTYIILPSTIWNVATGPLFEAGLSNRRSIQIPAVIRASLALGNGGMVGEGKNMWPNVEVHELAELYNILLDAALSPSSASSLGHGRTGYYFGATDEHTLYDVGKAIAEAMVSMGKGKTAEPMMFPEDEMNRYFPGFWSLMIAQFSGNSRCRATQSRSLGWNPKKGTKELLESIKREVEEEVKAAASD</sequence>
<dbReference type="Proteomes" id="UP000559256">
    <property type="component" value="Unassembled WGS sequence"/>
</dbReference>
<dbReference type="InterPro" id="IPR051783">
    <property type="entry name" value="NAD(P)-dependent_oxidoreduct"/>
</dbReference>
<dbReference type="EMBL" id="JAACJM010000076">
    <property type="protein sequence ID" value="KAF5350242.1"/>
    <property type="molecule type" value="Genomic_DNA"/>
</dbReference>
<accession>A0A8H5D139</accession>
<dbReference type="PANTHER" id="PTHR48079:SF6">
    <property type="entry name" value="NAD(P)-BINDING DOMAIN-CONTAINING PROTEIN-RELATED"/>
    <property type="match status" value="1"/>
</dbReference>
<dbReference type="GO" id="GO:0004029">
    <property type="term" value="F:aldehyde dehydrogenase (NAD+) activity"/>
    <property type="evidence" value="ECO:0007669"/>
    <property type="project" value="TreeGrafter"/>
</dbReference>
<organism evidence="2 3">
    <name type="scientific">Tetrapyrgos nigripes</name>
    <dbReference type="NCBI Taxonomy" id="182062"/>
    <lineage>
        <taxon>Eukaryota</taxon>
        <taxon>Fungi</taxon>
        <taxon>Dikarya</taxon>
        <taxon>Basidiomycota</taxon>
        <taxon>Agaricomycotina</taxon>
        <taxon>Agaricomycetes</taxon>
        <taxon>Agaricomycetidae</taxon>
        <taxon>Agaricales</taxon>
        <taxon>Marasmiineae</taxon>
        <taxon>Marasmiaceae</taxon>
        <taxon>Tetrapyrgos</taxon>
    </lineage>
</organism>
<keyword evidence="3" id="KW-1185">Reference proteome</keyword>
<dbReference type="AlphaFoldDB" id="A0A8H5D139"/>
<protein>
    <recommendedName>
        <fullName evidence="1">NmrA-like domain-containing protein</fullName>
    </recommendedName>
</protein>
<dbReference type="Pfam" id="PF05368">
    <property type="entry name" value="NmrA"/>
    <property type="match status" value="1"/>
</dbReference>
<dbReference type="PANTHER" id="PTHR48079">
    <property type="entry name" value="PROTEIN YEEZ"/>
    <property type="match status" value="1"/>
</dbReference>
<reference evidence="2 3" key="1">
    <citation type="journal article" date="2020" name="ISME J.">
        <title>Uncovering the hidden diversity of litter-decomposition mechanisms in mushroom-forming fungi.</title>
        <authorList>
            <person name="Floudas D."/>
            <person name="Bentzer J."/>
            <person name="Ahren D."/>
            <person name="Johansson T."/>
            <person name="Persson P."/>
            <person name="Tunlid A."/>
        </authorList>
    </citation>
    <scope>NUCLEOTIDE SEQUENCE [LARGE SCALE GENOMIC DNA]</scope>
    <source>
        <strain evidence="2 3">CBS 291.85</strain>
    </source>
</reference>
<comment type="caution">
    <text evidence="2">The sequence shown here is derived from an EMBL/GenBank/DDBJ whole genome shotgun (WGS) entry which is preliminary data.</text>
</comment>
<dbReference type="GO" id="GO:0005737">
    <property type="term" value="C:cytoplasm"/>
    <property type="evidence" value="ECO:0007669"/>
    <property type="project" value="TreeGrafter"/>
</dbReference>
<evidence type="ECO:0000259" key="1">
    <source>
        <dbReference type="Pfam" id="PF05368"/>
    </source>
</evidence>
<feature type="domain" description="NmrA-like" evidence="1">
    <location>
        <begin position="4"/>
        <end position="82"/>
    </location>
</feature>
<dbReference type="SUPFAM" id="SSF51735">
    <property type="entry name" value="NAD(P)-binding Rossmann-fold domains"/>
    <property type="match status" value="1"/>
</dbReference>
<dbReference type="OrthoDB" id="10262413at2759"/>
<gene>
    <name evidence="2" type="ORF">D9758_007831</name>
</gene>